<comment type="subcellular location">
    <subcellularLocation>
        <location evidence="1">Membrane</location>
        <topology evidence="1">Multi-pass membrane protein</topology>
    </subcellularLocation>
</comment>
<dbReference type="GO" id="GO:0055085">
    <property type="term" value="P:transmembrane transport"/>
    <property type="evidence" value="ECO:0007669"/>
    <property type="project" value="TreeGrafter"/>
</dbReference>
<dbReference type="EMBL" id="WSZI01000013">
    <property type="protein sequence ID" value="MWN21051.1"/>
    <property type="molecule type" value="Genomic_DNA"/>
</dbReference>
<evidence type="ECO:0000256" key="1">
    <source>
        <dbReference type="ARBA" id="ARBA00004141"/>
    </source>
</evidence>
<comment type="caution">
    <text evidence="7">The sequence shown here is derived from an EMBL/GenBank/DDBJ whole genome shotgun (WGS) entry which is preliminary data.</text>
</comment>
<dbReference type="Proteomes" id="UP000478636">
    <property type="component" value="Unassembled WGS sequence"/>
</dbReference>
<feature type="transmembrane region" description="Helical" evidence="6">
    <location>
        <begin position="12"/>
        <end position="28"/>
    </location>
</feature>
<dbReference type="Pfam" id="PF01594">
    <property type="entry name" value="AI-2E_transport"/>
    <property type="match status" value="1"/>
</dbReference>
<evidence type="ECO:0000313" key="7">
    <source>
        <dbReference type="EMBL" id="MWN21051.1"/>
    </source>
</evidence>
<evidence type="ECO:0000256" key="3">
    <source>
        <dbReference type="ARBA" id="ARBA00022692"/>
    </source>
</evidence>
<feature type="transmembrane region" description="Helical" evidence="6">
    <location>
        <begin position="174"/>
        <end position="192"/>
    </location>
</feature>
<dbReference type="RefSeq" id="WP_029509354.1">
    <property type="nucleotide sequence ID" value="NZ_DAITWI010000001.1"/>
</dbReference>
<evidence type="ECO:0000256" key="2">
    <source>
        <dbReference type="ARBA" id="ARBA00009773"/>
    </source>
</evidence>
<proteinExistence type="inferred from homology"/>
<feature type="transmembrane region" description="Helical" evidence="6">
    <location>
        <begin position="260"/>
        <end position="279"/>
    </location>
</feature>
<organism evidence="7 8">
    <name type="scientific">Leuconostoc lactis</name>
    <dbReference type="NCBI Taxonomy" id="1246"/>
    <lineage>
        <taxon>Bacteria</taxon>
        <taxon>Bacillati</taxon>
        <taxon>Bacillota</taxon>
        <taxon>Bacilli</taxon>
        <taxon>Lactobacillales</taxon>
        <taxon>Lactobacillaceae</taxon>
        <taxon>Leuconostoc</taxon>
    </lineage>
</organism>
<dbReference type="GO" id="GO:0016020">
    <property type="term" value="C:membrane"/>
    <property type="evidence" value="ECO:0007669"/>
    <property type="project" value="UniProtKB-SubCell"/>
</dbReference>
<feature type="transmembrane region" description="Helical" evidence="6">
    <location>
        <begin position="198"/>
        <end position="217"/>
    </location>
</feature>
<dbReference type="PANTHER" id="PTHR21716">
    <property type="entry name" value="TRANSMEMBRANE PROTEIN"/>
    <property type="match status" value="1"/>
</dbReference>
<feature type="transmembrane region" description="Helical" evidence="6">
    <location>
        <begin position="61"/>
        <end position="79"/>
    </location>
</feature>
<comment type="similarity">
    <text evidence="2">Belongs to the autoinducer-2 exporter (AI-2E) (TC 2.A.86) family.</text>
</comment>
<dbReference type="PANTHER" id="PTHR21716:SF62">
    <property type="entry name" value="TRANSPORT PROTEIN YDBI-RELATED"/>
    <property type="match status" value="1"/>
</dbReference>
<dbReference type="AlphaFoldDB" id="A0A6L7AF69"/>
<accession>A0A6L7AF69</accession>
<keyword evidence="5 6" id="KW-0472">Membrane</keyword>
<evidence type="ECO:0000256" key="4">
    <source>
        <dbReference type="ARBA" id="ARBA00022989"/>
    </source>
</evidence>
<keyword evidence="3 6" id="KW-0812">Transmembrane</keyword>
<evidence type="ECO:0000313" key="8">
    <source>
        <dbReference type="Proteomes" id="UP000478636"/>
    </source>
</evidence>
<reference evidence="7 8" key="1">
    <citation type="submission" date="2019-12" db="EMBL/GenBank/DDBJ databases">
        <title>Complete genome sequence of Leuconostoc lactis strain AVN1 provides insights into metabolic potential.</title>
        <authorList>
            <person name="Besrour N."/>
            <person name="Najjari A."/>
            <person name="Fhoula I."/>
            <person name="Jaballah S."/>
            <person name="Klibi N."/>
            <person name="Ouzari H.I."/>
        </authorList>
    </citation>
    <scope>NUCLEOTIDE SEQUENCE [LARGE SCALE GENOMIC DNA]</scope>
    <source>
        <strain evidence="7 8">AVN1</strain>
    </source>
</reference>
<sequence length="332" mass="38421">MNVFATVKNRRFYRYFVLLAIVVLIFLLRQFMSLLLLTTIFSYLALNAGKRVQRIFKLSRGIAISLVYIVFVGFLIWAIDHGANTLIHQVKSMIVLATDPSWRSHGILKEVYKNFHQYTNSFSTEQIITKALSQINQLGHIIYELILALLFSFIFCITYPQLRNWSLHFLHSPYKKFFGEFYIILHRFIIILGRLFEVQLLICVINTAAMVAVLAFLQFPYLLGFTIMIFILGLIPVVGVLVSLVPLTITAFIIGNWHTVIVILIAVAVIHFLESYFLHPHFMSHRTHMPILVILLNLIIMEKLFGVWGLVIGLPILTFLLDFFKIQRFRGV</sequence>
<dbReference type="InterPro" id="IPR002549">
    <property type="entry name" value="AI-2E-like"/>
</dbReference>
<name>A0A6L7AF69_LEULA</name>
<protein>
    <submittedName>
        <fullName evidence="7">AI-2E family transporter</fullName>
    </submittedName>
</protein>
<keyword evidence="4 6" id="KW-1133">Transmembrane helix</keyword>
<feature type="transmembrane region" description="Helical" evidence="6">
    <location>
        <begin position="141"/>
        <end position="162"/>
    </location>
</feature>
<gene>
    <name evidence="7" type="ORF">GQS40_05090</name>
</gene>
<evidence type="ECO:0000256" key="6">
    <source>
        <dbReference type="SAM" id="Phobius"/>
    </source>
</evidence>
<feature type="transmembrane region" description="Helical" evidence="6">
    <location>
        <begin position="229"/>
        <end position="254"/>
    </location>
</feature>
<feature type="transmembrane region" description="Helical" evidence="6">
    <location>
        <begin position="291"/>
        <end position="321"/>
    </location>
</feature>
<evidence type="ECO:0000256" key="5">
    <source>
        <dbReference type="ARBA" id="ARBA00023136"/>
    </source>
</evidence>